<feature type="compositionally biased region" description="Low complexity" evidence="1">
    <location>
        <begin position="449"/>
        <end position="462"/>
    </location>
</feature>
<sequence length="542" mass="56643">MTGEVDGILAEGVPGVAHLRRLVDLARRCSTRDWPDDTFFDAYDQQRGIQLDRLRVDIEQVDAVLATLATERDFAQAHILRLESAWNDDPGADGARANLRSVLERATNDSVALADVQGALTAAARAIPAVLQGKAELTLALAADVDGKSISAIDVVIGTSTSDTTLPLGLRRVGELGVAFPELPLVTLLAQAPFSATATQRVIDHCKSWCDEVFVPTVLARLRVFEQSNMFADNAIRTIYATVTKAMNAVDDAPYPSPASVQSDPRPGDRTTSEVGTPPSAPNAVAPSASVATSNVAAPNSAVPAATPSAPIPPVHSNVEGPVPNVVQYPEAAVESGPRVDQVQVGALLTGLITAAGEVVEGLVEAVLPAVLSVVEQAAVEEPAEQPVAFDLGADRIVIDKPADDTHLDLVTTDQDGRSQSFQLAIDDTGTPVVTDVDGTERGVVVRNTEATPAEPSATPPTEADEPVAPAPAPDPHTEGPVVRAPNNPVREDGGAQREFQPRVIEPRAEQQVEIQPSGPDPVLDTMVSDSAGAALPEAGDL</sequence>
<dbReference type="RefSeq" id="WP_395124128.1">
    <property type="nucleotide sequence ID" value="NZ_JBIMSN010000062.1"/>
</dbReference>
<comment type="caution">
    <text evidence="2">The sequence shown here is derived from an EMBL/GenBank/DDBJ whole genome shotgun (WGS) entry which is preliminary data.</text>
</comment>
<dbReference type="EMBL" id="JBIMSP010000010">
    <property type="protein sequence ID" value="MFH5242026.1"/>
    <property type="molecule type" value="Genomic_DNA"/>
</dbReference>
<evidence type="ECO:0000256" key="1">
    <source>
        <dbReference type="SAM" id="MobiDB-lite"/>
    </source>
</evidence>
<evidence type="ECO:0000313" key="4">
    <source>
        <dbReference type="Proteomes" id="UP001609176"/>
    </source>
</evidence>
<evidence type="ECO:0000313" key="5">
    <source>
        <dbReference type="Proteomes" id="UP001609219"/>
    </source>
</evidence>
<reference evidence="4 5" key="1">
    <citation type="submission" date="2024-10" db="EMBL/GenBank/DDBJ databases">
        <authorList>
            <person name="Riesco R."/>
        </authorList>
    </citation>
    <scope>NUCLEOTIDE SEQUENCE [LARGE SCALE GENOMIC DNA]</scope>
    <source>
        <strain evidence="3 4">NCIMB 15448</strain>
        <strain evidence="2 5">NCIMB 15450</strain>
    </source>
</reference>
<gene>
    <name evidence="3" type="ORF">ACHIPV_09015</name>
    <name evidence="2" type="ORF">ACHIRB_16115</name>
</gene>
<evidence type="ECO:0000313" key="3">
    <source>
        <dbReference type="EMBL" id="MFH5242026.1"/>
    </source>
</evidence>
<evidence type="ECO:0008006" key="6">
    <source>
        <dbReference type="Google" id="ProtNLM"/>
    </source>
</evidence>
<organism evidence="2 5">
    <name type="scientific">Antrihabitans spumae</name>
    <dbReference type="NCBI Taxonomy" id="3373370"/>
    <lineage>
        <taxon>Bacteria</taxon>
        <taxon>Bacillati</taxon>
        <taxon>Actinomycetota</taxon>
        <taxon>Actinomycetes</taxon>
        <taxon>Mycobacteriales</taxon>
        <taxon>Nocardiaceae</taxon>
        <taxon>Antrihabitans</taxon>
    </lineage>
</organism>
<proteinExistence type="predicted"/>
<evidence type="ECO:0000313" key="2">
    <source>
        <dbReference type="EMBL" id="MFH5230090.1"/>
    </source>
</evidence>
<feature type="region of interest" description="Disordered" evidence="1">
    <location>
        <begin position="433"/>
        <end position="542"/>
    </location>
</feature>
<protein>
    <recommendedName>
        <fullName evidence="6">DUF222 domain-containing protein</fullName>
    </recommendedName>
</protein>
<feature type="region of interest" description="Disordered" evidence="1">
    <location>
        <begin position="251"/>
        <end position="289"/>
    </location>
</feature>
<accession>A0ABW7K801</accession>
<name>A0ABW7K801_9NOCA</name>
<dbReference type="Proteomes" id="UP001609176">
    <property type="component" value="Unassembled WGS sequence"/>
</dbReference>
<dbReference type="Proteomes" id="UP001609219">
    <property type="component" value="Unassembled WGS sequence"/>
</dbReference>
<dbReference type="EMBL" id="JBIMSN010000062">
    <property type="protein sequence ID" value="MFH5230090.1"/>
    <property type="molecule type" value="Genomic_DNA"/>
</dbReference>
<keyword evidence="5" id="KW-1185">Reference proteome</keyword>